<feature type="transmembrane region" description="Helical" evidence="1">
    <location>
        <begin position="193"/>
        <end position="214"/>
    </location>
</feature>
<gene>
    <name evidence="2" type="ORF">H9Q81_09180</name>
</gene>
<name>A0A7G9GW92_9FUSO</name>
<keyword evidence="1" id="KW-1133">Transmembrane helix</keyword>
<organism evidence="2 3">
    <name type="scientific">Fusobacterium hominis</name>
    <dbReference type="NCBI Taxonomy" id="2764326"/>
    <lineage>
        <taxon>Bacteria</taxon>
        <taxon>Fusobacteriati</taxon>
        <taxon>Fusobacteriota</taxon>
        <taxon>Fusobacteriia</taxon>
        <taxon>Fusobacteriales</taxon>
        <taxon>Fusobacteriaceae</taxon>
        <taxon>Fusobacterium</taxon>
    </lineage>
</organism>
<reference evidence="2 3" key="1">
    <citation type="submission" date="2020-08" db="EMBL/GenBank/DDBJ databases">
        <authorList>
            <person name="Liu C."/>
            <person name="Sun Q."/>
        </authorList>
    </citation>
    <scope>NUCLEOTIDE SEQUENCE [LARGE SCALE GENOMIC DNA]</scope>
    <source>
        <strain evidence="2 3">NSJ-57</strain>
    </source>
</reference>
<evidence type="ECO:0000256" key="1">
    <source>
        <dbReference type="SAM" id="Phobius"/>
    </source>
</evidence>
<protein>
    <submittedName>
        <fullName evidence="2">Uncharacterized protein</fullName>
    </submittedName>
</protein>
<accession>A0A7G9GW92</accession>
<dbReference type="EMBL" id="CP060637">
    <property type="protein sequence ID" value="QNM15074.1"/>
    <property type="molecule type" value="Genomic_DNA"/>
</dbReference>
<dbReference type="RefSeq" id="WP_187422826.1">
    <property type="nucleotide sequence ID" value="NZ_CP060637.1"/>
</dbReference>
<keyword evidence="1" id="KW-0472">Membrane</keyword>
<proteinExistence type="predicted"/>
<feature type="transmembrane region" description="Helical" evidence="1">
    <location>
        <begin position="50"/>
        <end position="72"/>
    </location>
</feature>
<feature type="transmembrane region" description="Helical" evidence="1">
    <location>
        <begin position="107"/>
        <end position="127"/>
    </location>
</feature>
<evidence type="ECO:0000313" key="2">
    <source>
        <dbReference type="EMBL" id="QNM15074.1"/>
    </source>
</evidence>
<dbReference type="KEGG" id="fho:H9Q81_09180"/>
<keyword evidence="1" id="KW-0812">Transmembrane</keyword>
<sequence length="284" mass="34057">MNNYMFSFYDFLGYLIPGSFLVIMIRLISEFKLVDNEWSYKIDIIKNENIFTIIVLMYILGHILSFLSAITVERYSIWTLGYPSTYLLNYEKGGYYKSIKTHNNTRVFMRTFVWIILFPITIFDTIFKFNNIISAALDEQLQCAVKRCICNNLRENYKIYSICKDTELDFLRILYHEIVRSGDKHFNKLQNYVALYGFSRTIALVLVIAFYFSIYRLYKYSLWNINFIIFIFLLWGSSILLYYSYNKFSKKYTLEVLMAYLVMNKSKNENFFHKCKKEVKNGKF</sequence>
<feature type="transmembrane region" description="Helical" evidence="1">
    <location>
        <begin position="220"/>
        <end position="243"/>
    </location>
</feature>
<keyword evidence="3" id="KW-1185">Reference proteome</keyword>
<feature type="transmembrane region" description="Helical" evidence="1">
    <location>
        <begin position="6"/>
        <end position="29"/>
    </location>
</feature>
<dbReference type="AlphaFoldDB" id="A0A7G9GW92"/>
<evidence type="ECO:0000313" key="3">
    <source>
        <dbReference type="Proteomes" id="UP000515913"/>
    </source>
</evidence>
<dbReference type="Proteomes" id="UP000515913">
    <property type="component" value="Chromosome"/>
</dbReference>